<dbReference type="OrthoDB" id="624345at2759"/>
<dbReference type="PROSITE" id="PS50097">
    <property type="entry name" value="BTB"/>
    <property type="match status" value="1"/>
</dbReference>
<sequence length="492" mass="55675">MEIFCNLEVDVNGEEIFFVNKKILAAFSGRLGKLFGKLAGTSSHPKVIFHDFPGGAEGFELITRFCYNNGEIEITPSNILLLHCAANFMEMKKQSSKFETEKFLKVIQCWSWSELVLGLRQCQDLFEVPDSSSVLQKFLDLFVGRLASLNVASPYTSSSENSNSKLSCKASSDSVKSYLSRGTCWFRDLVFLNIDLFESIIQAMVSQKLDHSMICSFLFYYLRSKTLDSSPAKKRKIIETTINLLYLLDKSPMCPKGLFYLFGLALHSRIRKCCKNKLEALVGAKLDHATIDDLLVPSPSGKKYVYDVNRILRLLKSFVAENNFSLYRLKNVAHLVDLYLAEVVPDPHLKPSKFLALAMVLPDFARDSQDKIYLAIDTYLKAFVDTLLDELEQLFDHYDSEVHGSLCKDEKMKICSMLNYTKLSKEALVDLAKNYEFPPSKMLGARIFQQYKVKSVIEDSTHIQTSGDSPFCCTRKGTRIENVGAENTLLCA</sequence>
<feature type="domain" description="NPH3" evidence="5">
    <location>
        <begin position="183"/>
        <end position="452"/>
    </location>
</feature>
<evidence type="ECO:0000259" key="5">
    <source>
        <dbReference type="PROSITE" id="PS51649"/>
    </source>
</evidence>
<evidence type="ECO:0000313" key="6">
    <source>
        <dbReference type="EMBL" id="GFZ03170.1"/>
    </source>
</evidence>
<comment type="pathway">
    <text evidence="1">Protein modification; protein ubiquitination.</text>
</comment>
<dbReference type="SMART" id="SM00225">
    <property type="entry name" value="BTB"/>
    <property type="match status" value="1"/>
</dbReference>
<dbReference type="InterPro" id="IPR043454">
    <property type="entry name" value="NPH3/RPT2-like"/>
</dbReference>
<dbReference type="EMBL" id="BJWL01000015">
    <property type="protein sequence ID" value="GFZ03170.1"/>
    <property type="molecule type" value="Genomic_DNA"/>
</dbReference>
<dbReference type="Gene3D" id="3.30.710.10">
    <property type="entry name" value="Potassium Channel Kv1.1, Chain A"/>
    <property type="match status" value="1"/>
</dbReference>
<protein>
    <submittedName>
        <fullName evidence="6">Phototropic-responsive NPH3 family protein</fullName>
    </submittedName>
</protein>
<dbReference type="SUPFAM" id="SSF54695">
    <property type="entry name" value="POZ domain"/>
    <property type="match status" value="1"/>
</dbReference>
<reference evidence="6 7" key="1">
    <citation type="submission" date="2019-07" db="EMBL/GenBank/DDBJ databases">
        <title>De Novo Assembly of kiwifruit Actinidia rufa.</title>
        <authorList>
            <person name="Sugita-Konishi S."/>
            <person name="Sato K."/>
            <person name="Mori E."/>
            <person name="Abe Y."/>
            <person name="Kisaki G."/>
            <person name="Hamano K."/>
            <person name="Suezawa K."/>
            <person name="Otani M."/>
            <person name="Fukuda T."/>
            <person name="Manabe T."/>
            <person name="Gomi K."/>
            <person name="Tabuchi M."/>
            <person name="Akimitsu K."/>
            <person name="Kataoka I."/>
        </authorList>
    </citation>
    <scope>NUCLEOTIDE SEQUENCE [LARGE SCALE GENOMIC DNA]</scope>
    <source>
        <strain evidence="7">cv. Fuchu</strain>
    </source>
</reference>
<accession>A0A7J0FYB0</accession>
<evidence type="ECO:0000256" key="1">
    <source>
        <dbReference type="ARBA" id="ARBA00004906"/>
    </source>
</evidence>
<evidence type="ECO:0000313" key="7">
    <source>
        <dbReference type="Proteomes" id="UP000585474"/>
    </source>
</evidence>
<dbReference type="InterPro" id="IPR027356">
    <property type="entry name" value="NPH3_dom"/>
</dbReference>
<dbReference type="AlphaFoldDB" id="A0A7J0FYB0"/>
<gene>
    <name evidence="6" type="ORF">Acr_15g0017780</name>
</gene>
<evidence type="ECO:0000256" key="2">
    <source>
        <dbReference type="ARBA" id="ARBA00022786"/>
    </source>
</evidence>
<organism evidence="6 7">
    <name type="scientific">Actinidia rufa</name>
    <dbReference type="NCBI Taxonomy" id="165716"/>
    <lineage>
        <taxon>Eukaryota</taxon>
        <taxon>Viridiplantae</taxon>
        <taxon>Streptophyta</taxon>
        <taxon>Embryophyta</taxon>
        <taxon>Tracheophyta</taxon>
        <taxon>Spermatophyta</taxon>
        <taxon>Magnoliopsida</taxon>
        <taxon>eudicotyledons</taxon>
        <taxon>Gunneridae</taxon>
        <taxon>Pentapetalae</taxon>
        <taxon>asterids</taxon>
        <taxon>Ericales</taxon>
        <taxon>Actinidiaceae</taxon>
        <taxon>Actinidia</taxon>
    </lineage>
</organism>
<comment type="similarity">
    <text evidence="3">Belongs to the NPH3 family.</text>
</comment>
<dbReference type="Pfam" id="PF00651">
    <property type="entry name" value="BTB"/>
    <property type="match status" value="1"/>
</dbReference>
<dbReference type="GO" id="GO:0016567">
    <property type="term" value="P:protein ubiquitination"/>
    <property type="evidence" value="ECO:0007669"/>
    <property type="project" value="UniProtKB-UniPathway"/>
</dbReference>
<dbReference type="Proteomes" id="UP000585474">
    <property type="component" value="Unassembled WGS sequence"/>
</dbReference>
<dbReference type="InterPro" id="IPR011333">
    <property type="entry name" value="SKP1/BTB/POZ_sf"/>
</dbReference>
<dbReference type="PANTHER" id="PTHR32370">
    <property type="entry name" value="OS12G0117600 PROTEIN"/>
    <property type="match status" value="1"/>
</dbReference>
<comment type="caution">
    <text evidence="6">The sequence shown here is derived from an EMBL/GenBank/DDBJ whole genome shotgun (WGS) entry which is preliminary data.</text>
</comment>
<evidence type="ECO:0000259" key="4">
    <source>
        <dbReference type="PROSITE" id="PS50097"/>
    </source>
</evidence>
<proteinExistence type="inferred from homology"/>
<keyword evidence="7" id="KW-1185">Reference proteome</keyword>
<dbReference type="PROSITE" id="PS51649">
    <property type="entry name" value="NPH3"/>
    <property type="match status" value="1"/>
</dbReference>
<dbReference type="Pfam" id="PF03000">
    <property type="entry name" value="NPH3"/>
    <property type="match status" value="1"/>
</dbReference>
<dbReference type="UniPathway" id="UPA00143"/>
<keyword evidence="2" id="KW-0833">Ubl conjugation pathway</keyword>
<dbReference type="InterPro" id="IPR000210">
    <property type="entry name" value="BTB/POZ_dom"/>
</dbReference>
<feature type="domain" description="BTB" evidence="4">
    <location>
        <begin position="5"/>
        <end position="69"/>
    </location>
</feature>
<evidence type="ECO:0000256" key="3">
    <source>
        <dbReference type="PROSITE-ProRule" id="PRU00982"/>
    </source>
</evidence>
<name>A0A7J0FYB0_9ERIC</name>